<comment type="caution">
    <text evidence="1">The sequence shown here is derived from an EMBL/GenBank/DDBJ whole genome shotgun (WGS) entry which is preliminary data.</text>
</comment>
<gene>
    <name evidence="1" type="ORF">DPEC_G00076510</name>
</gene>
<evidence type="ECO:0000313" key="1">
    <source>
        <dbReference type="EMBL" id="KAJ8010576.1"/>
    </source>
</evidence>
<sequence>MISGPLEKARGTSEPGVHSTLSATDCGSEQPVSQLTLPCSSQGCEQVSRPGATPTLLLLEHVFELPTTTVTAPERSPILPLRVTVAGDGAMEPDRSLALVSTMAEDGGLLEGDAVVRVSLRSPEMLLSFTSLPNPFCPSDGAVCVVGAKEGLTGALRVVVTEGNAPCLHPGTHLEAQCHPAPFSLIAPRVF</sequence>
<dbReference type="Proteomes" id="UP001157502">
    <property type="component" value="Chromosome 6"/>
</dbReference>
<accession>A0ACC2H3V3</accession>
<dbReference type="EMBL" id="CM055733">
    <property type="protein sequence ID" value="KAJ8010576.1"/>
    <property type="molecule type" value="Genomic_DNA"/>
</dbReference>
<name>A0ACC2H3V3_DALPE</name>
<organism evidence="1 2">
    <name type="scientific">Dallia pectoralis</name>
    <name type="common">Alaska blackfish</name>
    <dbReference type="NCBI Taxonomy" id="75939"/>
    <lineage>
        <taxon>Eukaryota</taxon>
        <taxon>Metazoa</taxon>
        <taxon>Chordata</taxon>
        <taxon>Craniata</taxon>
        <taxon>Vertebrata</taxon>
        <taxon>Euteleostomi</taxon>
        <taxon>Actinopterygii</taxon>
        <taxon>Neopterygii</taxon>
        <taxon>Teleostei</taxon>
        <taxon>Protacanthopterygii</taxon>
        <taxon>Esociformes</taxon>
        <taxon>Umbridae</taxon>
        <taxon>Dallia</taxon>
    </lineage>
</organism>
<protein>
    <submittedName>
        <fullName evidence="1">Uncharacterized protein</fullName>
    </submittedName>
</protein>
<proteinExistence type="predicted"/>
<reference evidence="1" key="1">
    <citation type="submission" date="2021-05" db="EMBL/GenBank/DDBJ databases">
        <authorList>
            <person name="Pan Q."/>
            <person name="Jouanno E."/>
            <person name="Zahm M."/>
            <person name="Klopp C."/>
            <person name="Cabau C."/>
            <person name="Louis A."/>
            <person name="Berthelot C."/>
            <person name="Parey E."/>
            <person name="Roest Crollius H."/>
            <person name="Montfort J."/>
            <person name="Robinson-Rechavi M."/>
            <person name="Bouchez O."/>
            <person name="Lampietro C."/>
            <person name="Lopez Roques C."/>
            <person name="Donnadieu C."/>
            <person name="Postlethwait J."/>
            <person name="Bobe J."/>
            <person name="Dillon D."/>
            <person name="Chandos A."/>
            <person name="von Hippel F."/>
            <person name="Guiguen Y."/>
        </authorList>
    </citation>
    <scope>NUCLEOTIDE SEQUENCE</scope>
    <source>
        <strain evidence="1">YG-Jan2019</strain>
    </source>
</reference>
<keyword evidence="2" id="KW-1185">Reference proteome</keyword>
<evidence type="ECO:0000313" key="2">
    <source>
        <dbReference type="Proteomes" id="UP001157502"/>
    </source>
</evidence>